<sequence>MSPTKAPPVTSATRQSTATGKSGVEKSLRHTPMFTPFPNSPPRVVRKVRVKGPRKTATQNAAIATACPTSGTTALKHSAKAKKAKKAKEVKKVWDPSSEITNSNTNLKRKTAKPYDEKNLLAYSAATKKRLNEVNVIFGLKGTKDIVVFGGTHLPKKDGSNVKPWQNMY</sequence>
<reference evidence="2" key="2">
    <citation type="journal article" date="2023" name="IMA Fungus">
        <title>Comparative genomic study of the Penicillium genus elucidates a diverse pangenome and 15 lateral gene transfer events.</title>
        <authorList>
            <person name="Petersen C."/>
            <person name="Sorensen T."/>
            <person name="Nielsen M.R."/>
            <person name="Sondergaard T.E."/>
            <person name="Sorensen J.L."/>
            <person name="Fitzpatrick D.A."/>
            <person name="Frisvad J.C."/>
            <person name="Nielsen K.L."/>
        </authorList>
    </citation>
    <scope>NUCLEOTIDE SEQUENCE</scope>
    <source>
        <strain evidence="2">IBT 19713</strain>
    </source>
</reference>
<dbReference type="GeneID" id="83197642"/>
<feature type="region of interest" description="Disordered" evidence="1">
    <location>
        <begin position="1"/>
        <end position="43"/>
    </location>
</feature>
<name>A0A9W9PG48_9EURO</name>
<reference evidence="2" key="1">
    <citation type="submission" date="2022-11" db="EMBL/GenBank/DDBJ databases">
        <authorList>
            <person name="Petersen C."/>
        </authorList>
    </citation>
    <scope>NUCLEOTIDE SEQUENCE</scope>
    <source>
        <strain evidence="2">IBT 19713</strain>
    </source>
</reference>
<comment type="caution">
    <text evidence="2">The sequence shown here is derived from an EMBL/GenBank/DDBJ whole genome shotgun (WGS) entry which is preliminary data.</text>
</comment>
<organism evidence="2 3">
    <name type="scientific">Penicillium chermesinum</name>
    <dbReference type="NCBI Taxonomy" id="63820"/>
    <lineage>
        <taxon>Eukaryota</taxon>
        <taxon>Fungi</taxon>
        <taxon>Dikarya</taxon>
        <taxon>Ascomycota</taxon>
        <taxon>Pezizomycotina</taxon>
        <taxon>Eurotiomycetes</taxon>
        <taxon>Eurotiomycetidae</taxon>
        <taxon>Eurotiales</taxon>
        <taxon>Aspergillaceae</taxon>
        <taxon>Penicillium</taxon>
    </lineage>
</organism>
<accession>A0A9W9PG48</accession>
<protein>
    <submittedName>
        <fullName evidence="2">Uncharacterized protein</fullName>
    </submittedName>
</protein>
<evidence type="ECO:0000313" key="2">
    <source>
        <dbReference type="EMBL" id="KAJ5246059.1"/>
    </source>
</evidence>
<feature type="compositionally biased region" description="Polar residues" evidence="1">
    <location>
        <begin position="10"/>
        <end position="20"/>
    </location>
</feature>
<evidence type="ECO:0000256" key="1">
    <source>
        <dbReference type="SAM" id="MobiDB-lite"/>
    </source>
</evidence>
<dbReference type="Proteomes" id="UP001150941">
    <property type="component" value="Unassembled WGS sequence"/>
</dbReference>
<evidence type="ECO:0000313" key="3">
    <source>
        <dbReference type="Proteomes" id="UP001150941"/>
    </source>
</evidence>
<dbReference type="RefSeq" id="XP_058333480.1">
    <property type="nucleotide sequence ID" value="XM_058470339.1"/>
</dbReference>
<gene>
    <name evidence="2" type="ORF">N7468_001042</name>
</gene>
<keyword evidence="3" id="KW-1185">Reference proteome</keyword>
<dbReference type="EMBL" id="JAPQKS010000002">
    <property type="protein sequence ID" value="KAJ5246059.1"/>
    <property type="molecule type" value="Genomic_DNA"/>
</dbReference>
<proteinExistence type="predicted"/>
<dbReference type="AlphaFoldDB" id="A0A9W9PG48"/>